<dbReference type="OrthoDB" id="8328560at2"/>
<feature type="domain" description="Flagellin C-terminal" evidence="6">
    <location>
        <begin position="230"/>
        <end position="314"/>
    </location>
</feature>
<reference evidence="8" key="1">
    <citation type="journal article" date="2014" name="BMC Genomics">
        <title>Genome sequencing of two Neorhizobium galegae strains reveals a noeT gene responsible for the unusual acetylation of the nodulation factors.</title>
        <authorList>
            <person name="Osterman J."/>
            <person name="Marsh J."/>
            <person name="Laine P.K."/>
            <person name="Zeng Z."/>
            <person name="Alatalo E."/>
            <person name="Sullivan J.T."/>
            <person name="Young J.P."/>
            <person name="Thomas-Oates J."/>
            <person name="Paulin L."/>
            <person name="Lindstrom K."/>
        </authorList>
    </citation>
    <scope>NUCLEOTIDE SEQUENCE [LARGE SCALE GENOMIC DNA]</scope>
    <source>
        <strain evidence="8">HAMBI 540</strain>
    </source>
</reference>
<evidence type="ECO:0000256" key="2">
    <source>
        <dbReference type="ARBA" id="ARBA00023143"/>
    </source>
</evidence>
<feature type="signal peptide" evidence="4">
    <location>
        <begin position="1"/>
        <end position="23"/>
    </location>
</feature>
<keyword evidence="4" id="KW-0732">Signal</keyword>
<dbReference type="PANTHER" id="PTHR42792">
    <property type="entry name" value="FLAGELLIN"/>
    <property type="match status" value="1"/>
</dbReference>
<protein>
    <recommendedName>
        <fullName evidence="3">Flagellin</fullName>
    </recommendedName>
</protein>
<dbReference type="AlphaFoldDB" id="A0A068SZF4"/>
<feature type="domain" description="Flagellin N-terminal" evidence="5">
    <location>
        <begin position="4"/>
        <end position="137"/>
    </location>
</feature>
<evidence type="ECO:0000259" key="5">
    <source>
        <dbReference type="Pfam" id="PF00669"/>
    </source>
</evidence>
<dbReference type="GO" id="GO:0005198">
    <property type="term" value="F:structural molecule activity"/>
    <property type="evidence" value="ECO:0007669"/>
    <property type="project" value="UniProtKB-UniRule"/>
</dbReference>
<comment type="similarity">
    <text evidence="1 3">Belongs to the bacterial flagellin family.</text>
</comment>
<dbReference type="InterPro" id="IPR001492">
    <property type="entry name" value="Flagellin"/>
</dbReference>
<dbReference type="Pfam" id="PF00700">
    <property type="entry name" value="Flagellin_C"/>
    <property type="match status" value="1"/>
</dbReference>
<dbReference type="GO" id="GO:0009288">
    <property type="term" value="C:bacterial-type flagellum"/>
    <property type="evidence" value="ECO:0007669"/>
    <property type="project" value="UniProtKB-SubCell"/>
</dbReference>
<name>A0A068SZF4_NEOGA</name>
<evidence type="ECO:0000259" key="6">
    <source>
        <dbReference type="Pfam" id="PF00700"/>
    </source>
</evidence>
<accession>A0A068SZF4</accession>
<dbReference type="Gene3D" id="1.20.1330.10">
    <property type="entry name" value="f41 fragment of flagellin, N-terminal domain"/>
    <property type="match status" value="1"/>
</dbReference>
<dbReference type="eggNOG" id="COG1344">
    <property type="taxonomic scope" value="Bacteria"/>
</dbReference>
<evidence type="ECO:0000313" key="8">
    <source>
        <dbReference type="Proteomes" id="UP000028181"/>
    </source>
</evidence>
<keyword evidence="3" id="KW-0964">Secreted</keyword>
<dbReference type="PANTHER" id="PTHR42792:SF2">
    <property type="entry name" value="FLAGELLIN"/>
    <property type="match status" value="1"/>
</dbReference>
<dbReference type="Proteomes" id="UP000028181">
    <property type="component" value="Chromosome I"/>
</dbReference>
<dbReference type="Pfam" id="PF00669">
    <property type="entry name" value="Flagellin_N"/>
    <property type="match status" value="1"/>
</dbReference>
<keyword evidence="7" id="KW-0969">Cilium</keyword>
<gene>
    <name evidence="7" type="ORF">RG540_CH44090</name>
</gene>
<keyword evidence="8" id="KW-1185">Reference proteome</keyword>
<evidence type="ECO:0000256" key="3">
    <source>
        <dbReference type="RuleBase" id="RU362073"/>
    </source>
</evidence>
<feature type="chain" id="PRO_5001656289" description="Flagellin" evidence="4">
    <location>
        <begin position="24"/>
        <end position="315"/>
    </location>
</feature>
<sequence length="315" mass="32293">MSSISYNQSAASALLLLTGSAKALERNTIQVATGRNVNTASDNAAYWSIATSMRSTGMSLSAVGDASGLAAAMADTASLGMEAATGLVSEIKAKLILARSPGVDRDAINAEIGQLKDQLGMVAESSSFNGENWLSSAGTPGVKSLLASSSTGPDGTTALNTIDFDTASTTLVGSSDAADGLLTKAYSGTTDNGTAYEYYLLDTGSQGSATASEIKISNSTTEDELDGMISATDSMLSGLTSAGAKLGSTSSRIGANTEFLSKLHDAIDRGVGRLVDANMEESAVRLAATKVQQQLQTIGLSIVNEQSKRILDLFR</sequence>
<comment type="function">
    <text evidence="3">Flagellin is the subunit protein which polymerizes to form the filaments of bacterial flagella.</text>
</comment>
<comment type="subcellular location">
    <subcellularLocation>
        <location evidence="3">Secreted</location>
    </subcellularLocation>
    <subcellularLocation>
        <location evidence="3">Bacterial flagellum</location>
    </subcellularLocation>
</comment>
<dbReference type="EMBL" id="HG938353">
    <property type="protein sequence ID" value="CDN50550.1"/>
    <property type="molecule type" value="Genomic_DNA"/>
</dbReference>
<evidence type="ECO:0000313" key="7">
    <source>
        <dbReference type="EMBL" id="CDN50550.1"/>
    </source>
</evidence>
<dbReference type="PRINTS" id="PR00207">
    <property type="entry name" value="FLAGELLIN"/>
</dbReference>
<dbReference type="InterPro" id="IPR001029">
    <property type="entry name" value="Flagellin_N"/>
</dbReference>
<evidence type="ECO:0000256" key="1">
    <source>
        <dbReference type="ARBA" id="ARBA00005709"/>
    </source>
</evidence>
<dbReference type="RefSeq" id="WP_038592416.1">
    <property type="nucleotide sequence ID" value="NZ_HG938353.1"/>
</dbReference>
<keyword evidence="2 3" id="KW-0975">Bacterial flagellum</keyword>
<dbReference type="HOGENOM" id="CLU_011142_1_0_5"/>
<dbReference type="PATRIC" id="fig|1028800.3.peg.4465"/>
<dbReference type="KEGG" id="ngg:RG540_CH44090"/>
<evidence type="ECO:0000256" key="4">
    <source>
        <dbReference type="SAM" id="SignalP"/>
    </source>
</evidence>
<dbReference type="GeneID" id="24256359"/>
<dbReference type="InterPro" id="IPR046358">
    <property type="entry name" value="Flagellin_C"/>
</dbReference>
<dbReference type="SUPFAM" id="SSF64518">
    <property type="entry name" value="Phase 1 flagellin"/>
    <property type="match status" value="1"/>
</dbReference>
<proteinExistence type="inferred from homology"/>
<dbReference type="GO" id="GO:0005576">
    <property type="term" value="C:extracellular region"/>
    <property type="evidence" value="ECO:0007669"/>
    <property type="project" value="UniProtKB-SubCell"/>
</dbReference>
<organism evidence="7 8">
    <name type="scientific">Neorhizobium galegae bv. orientalis str. HAMBI 540</name>
    <dbReference type="NCBI Taxonomy" id="1028800"/>
    <lineage>
        <taxon>Bacteria</taxon>
        <taxon>Pseudomonadati</taxon>
        <taxon>Pseudomonadota</taxon>
        <taxon>Alphaproteobacteria</taxon>
        <taxon>Hyphomicrobiales</taxon>
        <taxon>Rhizobiaceae</taxon>
        <taxon>Rhizobium/Agrobacterium group</taxon>
        <taxon>Neorhizobium</taxon>
    </lineage>
</organism>
<keyword evidence="7" id="KW-0966">Cell projection</keyword>
<keyword evidence="7" id="KW-0282">Flagellum</keyword>